<feature type="compositionally biased region" description="Low complexity" evidence="1">
    <location>
        <begin position="1619"/>
        <end position="1628"/>
    </location>
</feature>
<feature type="compositionally biased region" description="Low complexity" evidence="1">
    <location>
        <begin position="1318"/>
        <end position="1357"/>
    </location>
</feature>
<feature type="compositionally biased region" description="Gly residues" evidence="1">
    <location>
        <begin position="530"/>
        <end position="546"/>
    </location>
</feature>
<organism evidence="2 3">
    <name type="scientific">Toxoplasma gondii VAND</name>
    <dbReference type="NCBI Taxonomy" id="933077"/>
    <lineage>
        <taxon>Eukaryota</taxon>
        <taxon>Sar</taxon>
        <taxon>Alveolata</taxon>
        <taxon>Apicomplexa</taxon>
        <taxon>Conoidasida</taxon>
        <taxon>Coccidia</taxon>
        <taxon>Eucoccidiorida</taxon>
        <taxon>Eimeriorina</taxon>
        <taxon>Sarcocystidae</taxon>
        <taxon>Toxoplasma</taxon>
    </lineage>
</organism>
<feature type="compositionally biased region" description="Low complexity" evidence="1">
    <location>
        <begin position="674"/>
        <end position="693"/>
    </location>
</feature>
<gene>
    <name evidence="2" type="ORF">TGVAND_250800</name>
</gene>
<feature type="region of interest" description="Disordered" evidence="1">
    <location>
        <begin position="622"/>
        <end position="650"/>
    </location>
</feature>
<feature type="region of interest" description="Disordered" evidence="1">
    <location>
        <begin position="1"/>
        <end position="96"/>
    </location>
</feature>
<feature type="region of interest" description="Disordered" evidence="1">
    <location>
        <begin position="1107"/>
        <end position="1227"/>
    </location>
</feature>
<sequence length="1679" mass="165608">MIKAEAFPSSPTPCTPEASADPNLLSGPLQAPMAAPSAPVPSLGAGVDANGASMGADDQAASAASTPTSRAGDASPLSSLSLGSASLNSSASPSSYEPVEAEAGHIYQPGTKAEVRLVYRIKKGPGAGRHQKSFSISRYGVQGAWEQAEAARQFINANGTLPPHFVVASLPSRNSPSSSGSGQKHRRAASCAASSPTSSPSGSTSPPPSGVSSNPAAAVGAVATTPPCGAAGSARSPRGPGRLPGSVARAAGAAAARIPEAPGDRKRGTGAGAGSAPSEESREEAGTSANGRGPRGRGASTRCAPLNGANAATPRAVPPTGQHANIAVGAVPAGLHAGGPQAAAPGRPRVVPGNVRVVPGAPGAVHGVSLFPATIVSGAPGGVAGVVGTPGWTANAVRGPGGNLITVEEHQRLAAVAGANGAAVINPLNPSPALFGLFPGFVTPQAAAGNGTGDAKGAAAAIPASGTSSTPAAGAVVPATGVRALAAAGLPGGPVNNPALGIVGGGLRGNFLLSSVPASHASFLPRENGGAEGGGASPASGEGGAQGAKEGEQRTLPEGCFRLLLPFGALSRTFFSPATAVAAGGSAAEDVSTPSAANTGPGSLVGGQLHAVPGLGKGVVFHPQSAASPSSFSTSASSPSVGKGKGHPVLLPGAYPQPGLVALPSGAPLASGALGAGGSPTCSSSTSAGGSSTVDEETQSRNGRGGSESSSSTGSSPVSSRGVGGVAGVGVVADMNGQGEEGMKTEGEGAEYVGVGCQAGTSLDLIVKDEAGVASEREAGEASGFGIEVDCSMHGDDMYGEAGLRDGEKRARRREEESFVTGAQSGVSGRGVGGEEESNIGGGGRSATGVRRRRSTSYSRSRAGNPSWLFSLVDCPDNVCGAPEGEEGAASFTRELRDRDEGKDDDDGEGLLSRGESREGFFRTRNWQFSPSSSMSSSSLNSALFASGAGLAGSSFLSSPPPSPPVSPPVRCRPGFLISSPSNGGIGRALKRRCVDFSPLLLASPSTLFASGLGSAERKRWTAEARSAALLEDLQGPSSTSSSPLGVRPCPLSPRPHAAGDKAQGGPAGSASPSLAGRSRPYGNVLSSPPLENKKAAASLCFSALPPSLTSLRHGESFGEKRRTSGAEGAQAGDDAESQNPPLGRDERKKMRDSVAAGAGGERRDEESEDEEAAGPAGTRRGRSEEGARVEGEGERDSDRFSLLPRRHNASEGDSKDEVASGLSSRTKSVLAYLSSPLSDLLASPVFPILGARGEKDKSRRRRGPAQSSSGPESGLGGSLAGLASSVGGSPTLSPSPSAFLPFSPFSVPPRPSPPCGPSTFPMPLGSPSSPRRRSSGTGRRLVLLPQSSLSSSSGPLETGTPQLFSNALPPVFSENLSVSPACFALASPSVTSALLPPAAATGAAPRPPQVERVHADSDTFLGLSQPLDATQGSDVRPAVAAPGAPPEGLFQASTGQPLAPALPVLDLGGASAALQAAAKAAAAASAASAATGSRHAVGQETGKASQEGPSDGAELVALRPAVPGWPAGGASGVAEAKKDAEGSQGGEESREDILKTAVATEEETQVRGRGEGANENPEKALVMMRAGPFAEGRETGATSLGAMPDLRTGEKRLDDGSSRAAAAQGRQDGAEAKSPSGTHAKKETPAGGDTSAPTAGVSVVASGSADPPHVSVAAGVLA</sequence>
<feature type="region of interest" description="Disordered" evidence="1">
    <location>
        <begin position="674"/>
        <end position="725"/>
    </location>
</feature>
<dbReference type="VEuPathDB" id="ToxoDB:TGVAND_250800"/>
<dbReference type="OrthoDB" id="333267at2759"/>
<feature type="compositionally biased region" description="Low complexity" evidence="1">
    <location>
        <begin position="248"/>
        <end position="261"/>
    </location>
</feature>
<feature type="compositionally biased region" description="Basic and acidic residues" evidence="1">
    <location>
        <begin position="1565"/>
        <end position="1579"/>
    </location>
</feature>
<reference evidence="2 3" key="1">
    <citation type="submission" date="2014-08" db="EMBL/GenBank/DDBJ databases">
        <authorList>
            <person name="Sibley D."/>
            <person name="Venepally P."/>
            <person name="Karamycheva S."/>
            <person name="Hadjithomas M."/>
            <person name="Khan A."/>
            <person name="Brunk B."/>
            <person name="Roos D."/>
            <person name="Caler E."/>
            <person name="Lorenzi H."/>
        </authorList>
    </citation>
    <scope>NUCLEOTIDE SEQUENCE [LARGE SCALE GENOMIC DNA]</scope>
    <source>
        <strain evidence="2 3">VAND</strain>
    </source>
</reference>
<protein>
    <submittedName>
        <fullName evidence="2">AP2 domain transcription factor AP2XII-8</fullName>
    </submittedName>
</protein>
<feature type="compositionally biased region" description="Basic and acidic residues" evidence="1">
    <location>
        <begin position="1113"/>
        <end position="1125"/>
    </location>
</feature>
<feature type="region of interest" description="Disordered" evidence="1">
    <location>
        <begin position="166"/>
        <end position="216"/>
    </location>
</feature>
<proteinExistence type="predicted"/>
<feature type="compositionally biased region" description="Basic and acidic residues" evidence="1">
    <location>
        <begin position="1209"/>
        <end position="1219"/>
    </location>
</feature>
<evidence type="ECO:0000313" key="3">
    <source>
        <dbReference type="Proteomes" id="UP000028840"/>
    </source>
</evidence>
<reference evidence="2 3" key="2">
    <citation type="journal article" date="2015" name="Eukaryot. Cell">
        <title>Genetic mapping reveals that sinefungin resistance in Toxoplasma gondii is controlled by a putative amino acid transporter locus that can be used as a negative selectable marker.</title>
        <authorList>
            <person name="Behnke M.S."/>
            <person name="Khan A."/>
            <person name="Sibley L.D."/>
        </authorList>
    </citation>
    <scope>NUCLEOTIDE SEQUENCE [LARGE SCALE GENOMIC DNA]</scope>
    <source>
        <strain evidence="2 3">VAND</strain>
    </source>
</reference>
<comment type="caution">
    <text evidence="2">The sequence shown here is derived from an EMBL/GenBank/DDBJ whole genome shotgun (WGS) entry which is preliminary data.</text>
</comment>
<feature type="region of interest" description="Disordered" evidence="1">
    <location>
        <begin position="1424"/>
        <end position="1455"/>
    </location>
</feature>
<feature type="compositionally biased region" description="Low complexity" evidence="1">
    <location>
        <begin position="169"/>
        <end position="182"/>
    </location>
</feature>
<feature type="compositionally biased region" description="Low complexity" evidence="1">
    <location>
        <begin position="707"/>
        <end position="721"/>
    </location>
</feature>
<feature type="compositionally biased region" description="Basic and acidic residues" evidence="1">
    <location>
        <begin position="1144"/>
        <end position="1153"/>
    </location>
</feature>
<evidence type="ECO:0000256" key="1">
    <source>
        <dbReference type="SAM" id="MobiDB-lite"/>
    </source>
</evidence>
<feature type="region of interest" description="Disordered" evidence="1">
    <location>
        <begin position="1032"/>
        <end position="1090"/>
    </location>
</feature>
<feature type="compositionally biased region" description="Low complexity" evidence="1">
    <location>
        <begin position="51"/>
        <end position="95"/>
    </location>
</feature>
<feature type="compositionally biased region" description="Basic and acidic residues" evidence="1">
    <location>
        <begin position="1536"/>
        <end position="1555"/>
    </location>
</feature>
<feature type="compositionally biased region" description="Pro residues" evidence="1">
    <location>
        <begin position="1307"/>
        <end position="1317"/>
    </location>
</feature>
<feature type="compositionally biased region" description="Low complexity" evidence="1">
    <location>
        <begin position="189"/>
        <end position="216"/>
    </location>
</feature>
<feature type="region of interest" description="Disordered" evidence="1">
    <location>
        <begin position="1251"/>
        <end position="1362"/>
    </location>
</feature>
<dbReference type="EMBL" id="AEYJ02001780">
    <property type="protein sequence ID" value="KFG99832.1"/>
    <property type="molecule type" value="Genomic_DNA"/>
</dbReference>
<feature type="compositionally biased region" description="Basic and acidic residues" evidence="1">
    <location>
        <begin position="1608"/>
        <end position="1618"/>
    </location>
</feature>
<accession>A0A086PHK1</accession>
<feature type="compositionally biased region" description="Low complexity" evidence="1">
    <location>
        <begin position="31"/>
        <end position="42"/>
    </location>
</feature>
<feature type="compositionally biased region" description="Basic and acidic residues" evidence="1">
    <location>
        <begin position="1182"/>
        <end position="1200"/>
    </location>
</feature>
<dbReference type="Proteomes" id="UP000028840">
    <property type="component" value="Unassembled WGS sequence"/>
</dbReference>
<feature type="region of interest" description="Disordered" evidence="1">
    <location>
        <begin position="805"/>
        <end position="917"/>
    </location>
</feature>
<feature type="compositionally biased region" description="Low complexity" evidence="1">
    <location>
        <begin position="1281"/>
        <end position="1306"/>
    </location>
</feature>
<feature type="region of interest" description="Disordered" evidence="1">
    <location>
        <begin position="1522"/>
        <end position="1679"/>
    </location>
</feature>
<feature type="compositionally biased region" description="Basic and acidic residues" evidence="1">
    <location>
        <begin position="805"/>
        <end position="817"/>
    </location>
</feature>
<feature type="region of interest" description="Disordered" evidence="1">
    <location>
        <begin position="228"/>
        <end position="305"/>
    </location>
</feature>
<feature type="compositionally biased region" description="Low complexity" evidence="1">
    <location>
        <begin position="623"/>
        <end position="640"/>
    </location>
</feature>
<feature type="region of interest" description="Disordered" evidence="1">
    <location>
        <begin position="523"/>
        <end position="552"/>
    </location>
</feature>
<name>A0A086PHK1_TOXGO</name>
<evidence type="ECO:0000313" key="2">
    <source>
        <dbReference type="EMBL" id="KFG99832.1"/>
    </source>
</evidence>